<dbReference type="STRING" id="545501.BN997_00643"/>
<protein>
    <recommendedName>
        <fullName evidence="3">Endospore coat-associated protein YheD</fullName>
    </recommendedName>
</protein>
<dbReference type="RefSeq" id="WP_052484874.1">
    <property type="nucleotide sequence ID" value="NZ_CDGG01000001.1"/>
</dbReference>
<dbReference type="Proteomes" id="UP000040453">
    <property type="component" value="Unassembled WGS sequence"/>
</dbReference>
<dbReference type="AlphaFoldDB" id="A0A0A1MCS0"/>
<dbReference type="Pfam" id="PF14398">
    <property type="entry name" value="ATPgrasp_YheCD"/>
    <property type="match status" value="1"/>
</dbReference>
<evidence type="ECO:0000313" key="1">
    <source>
        <dbReference type="EMBL" id="CEI80833.1"/>
    </source>
</evidence>
<organism evidence="1 2">
    <name type="scientific">Oceanobacillus oncorhynchi</name>
    <dbReference type="NCBI Taxonomy" id="545501"/>
    <lineage>
        <taxon>Bacteria</taxon>
        <taxon>Bacillati</taxon>
        <taxon>Bacillota</taxon>
        <taxon>Bacilli</taxon>
        <taxon>Bacillales</taxon>
        <taxon>Bacillaceae</taxon>
        <taxon>Oceanobacillus</taxon>
    </lineage>
</organism>
<keyword evidence="2" id="KW-1185">Reference proteome</keyword>
<dbReference type="InterPro" id="IPR026838">
    <property type="entry name" value="YheC/D"/>
</dbReference>
<sequence length="258" mass="29131">MLVGYMHNYNKPTSLVKIISFIAKAKNINVVYFNSDGIDLNTDKITGSMLVGDKWRQTEMKIPSIIDVNAFALKHESEINHLSQHAYLTDTGNNRSKELIHNELQKDQSLSQYFSPERIYSKTNNGDPFDCRIHLEKNGQGEWEVAKNYVRIGLGENAVENVKKGTGIAEGKVFFKANYPDKAKQMHHKLKQLGLIFAKKVEEIRGVELATLGLDVDIDESGNLFVSNISSAPAPSLLSAEIAMLRSDYYNFLLHNRR</sequence>
<name>A0A0A1MCS0_9BACI</name>
<evidence type="ECO:0008006" key="3">
    <source>
        <dbReference type="Google" id="ProtNLM"/>
    </source>
</evidence>
<accession>A0A0A1MCS0</accession>
<dbReference type="OrthoDB" id="7869153at2"/>
<evidence type="ECO:0000313" key="2">
    <source>
        <dbReference type="Proteomes" id="UP000040453"/>
    </source>
</evidence>
<reference evidence="1 2" key="1">
    <citation type="submission" date="2014-11" db="EMBL/GenBank/DDBJ databases">
        <authorList>
            <person name="Urmite Genomes Urmite Genomes"/>
        </authorList>
    </citation>
    <scope>NUCLEOTIDE SEQUENCE [LARGE SCALE GENOMIC DNA]</scope>
    <source>
        <strain evidence="1 2">Oc5</strain>
    </source>
</reference>
<proteinExistence type="predicted"/>
<gene>
    <name evidence="1" type="ORF">BN997_00643</name>
</gene>
<dbReference type="EMBL" id="CDGG01000001">
    <property type="protein sequence ID" value="CEI80833.1"/>
    <property type="molecule type" value="Genomic_DNA"/>
</dbReference>